<feature type="chain" id="PRO_5003038528" evidence="2">
    <location>
        <begin position="22"/>
        <end position="211"/>
    </location>
</feature>
<organism evidence="4">
    <name type="scientific">Naegleria gruberi</name>
    <name type="common">Amoeba</name>
    <dbReference type="NCBI Taxonomy" id="5762"/>
    <lineage>
        <taxon>Eukaryota</taxon>
        <taxon>Discoba</taxon>
        <taxon>Heterolobosea</taxon>
        <taxon>Tetramitia</taxon>
        <taxon>Eutetramitia</taxon>
        <taxon>Vahlkampfiidae</taxon>
        <taxon>Naegleria</taxon>
    </lineage>
</organism>
<dbReference type="GeneID" id="8856156"/>
<dbReference type="VEuPathDB" id="AmoebaDB:NAEGRDRAFT_82096"/>
<dbReference type="AlphaFoldDB" id="D2W240"/>
<gene>
    <name evidence="3" type="ORF">NAEGRDRAFT_82096</name>
</gene>
<keyword evidence="2" id="KW-0732">Signal</keyword>
<keyword evidence="1" id="KW-1133">Transmembrane helix</keyword>
<evidence type="ECO:0000256" key="1">
    <source>
        <dbReference type="SAM" id="Phobius"/>
    </source>
</evidence>
<evidence type="ECO:0000313" key="4">
    <source>
        <dbReference type="Proteomes" id="UP000006671"/>
    </source>
</evidence>
<keyword evidence="1" id="KW-0472">Membrane</keyword>
<dbReference type="InParanoid" id="D2W240"/>
<accession>D2W240</accession>
<feature type="transmembrane region" description="Helical" evidence="1">
    <location>
        <begin position="194"/>
        <end position="210"/>
    </location>
</feature>
<dbReference type="EMBL" id="GG738924">
    <property type="protein sequence ID" value="EFC36877.1"/>
    <property type="molecule type" value="Genomic_DNA"/>
</dbReference>
<dbReference type="OrthoDB" id="10339886at2759"/>
<dbReference type="RefSeq" id="XP_002669621.1">
    <property type="nucleotide sequence ID" value="XM_002669575.1"/>
</dbReference>
<protein>
    <submittedName>
        <fullName evidence="3">Predicted protein</fullName>
    </submittedName>
</protein>
<evidence type="ECO:0000256" key="2">
    <source>
        <dbReference type="SAM" id="SignalP"/>
    </source>
</evidence>
<dbReference type="Proteomes" id="UP000006671">
    <property type="component" value="Unassembled WGS sequence"/>
</dbReference>
<keyword evidence="1" id="KW-0812">Transmembrane</keyword>
<proteinExistence type="predicted"/>
<dbReference type="OMA" id="AYEARMN"/>
<dbReference type="KEGG" id="ngr:NAEGRDRAFT_82096"/>
<evidence type="ECO:0000313" key="3">
    <source>
        <dbReference type="EMBL" id="EFC36877.1"/>
    </source>
</evidence>
<feature type="signal peptide" evidence="2">
    <location>
        <begin position="1"/>
        <end position="21"/>
    </location>
</feature>
<sequence length="211" mass="23714">MKQQLFTILLLLISLLSFTLAHDGHKSLVFDWVMMSNESVTTVSALDLLNNEEAIEIRVPRVPIGGDNSKRAFLKFSQIATQPYFLTFDTSSLNTSCLIVKSRIGAKPRTDRPSTSYKYPTELTQFDILDGGCDFYIEFRPDFYNPSTENASCIAKFEIIQSLCENSACKSQNGTCADELAYEARMNDMSVIKTSWVLICLLFALVAIIFN</sequence>
<name>D2W240_NAEGR</name>
<keyword evidence="4" id="KW-1185">Reference proteome</keyword>
<reference evidence="3 4" key="1">
    <citation type="journal article" date="2010" name="Cell">
        <title>The genome of Naegleria gruberi illuminates early eukaryotic versatility.</title>
        <authorList>
            <person name="Fritz-Laylin L.K."/>
            <person name="Prochnik S.E."/>
            <person name="Ginger M.L."/>
            <person name="Dacks J.B."/>
            <person name="Carpenter M.L."/>
            <person name="Field M.C."/>
            <person name="Kuo A."/>
            <person name="Paredez A."/>
            <person name="Chapman J."/>
            <person name="Pham J."/>
            <person name="Shu S."/>
            <person name="Neupane R."/>
            <person name="Cipriano M."/>
            <person name="Mancuso J."/>
            <person name="Tu H."/>
            <person name="Salamov A."/>
            <person name="Lindquist E."/>
            <person name="Shapiro H."/>
            <person name="Lucas S."/>
            <person name="Grigoriev I.V."/>
            <person name="Cande W.Z."/>
            <person name="Fulton C."/>
            <person name="Rokhsar D.S."/>
            <person name="Dawson S.C."/>
        </authorList>
    </citation>
    <scope>NUCLEOTIDE SEQUENCE [LARGE SCALE GENOMIC DNA]</scope>
    <source>
        <strain evidence="3 4">NEG-M</strain>
    </source>
</reference>